<organism evidence="8 9">
    <name type="scientific">Mollisia scopiformis</name>
    <name type="common">Conifer needle endophyte fungus</name>
    <name type="synonym">Phialocephala scopiformis</name>
    <dbReference type="NCBI Taxonomy" id="149040"/>
    <lineage>
        <taxon>Eukaryota</taxon>
        <taxon>Fungi</taxon>
        <taxon>Dikarya</taxon>
        <taxon>Ascomycota</taxon>
        <taxon>Pezizomycotina</taxon>
        <taxon>Leotiomycetes</taxon>
        <taxon>Helotiales</taxon>
        <taxon>Mollisiaceae</taxon>
        <taxon>Mollisia</taxon>
    </lineage>
</organism>
<dbReference type="InParanoid" id="A0A132BD96"/>
<dbReference type="InterPro" id="IPR056884">
    <property type="entry name" value="NPHP3-like_N"/>
</dbReference>
<dbReference type="PANTHER" id="PTHR24198:SF165">
    <property type="entry name" value="ANKYRIN REPEAT-CONTAINING PROTEIN-RELATED"/>
    <property type="match status" value="1"/>
</dbReference>
<feature type="region of interest" description="Disordered" evidence="5">
    <location>
        <begin position="1782"/>
        <end position="1801"/>
    </location>
</feature>
<feature type="domain" description="Nephrocystin 3-like N-terminal" evidence="7">
    <location>
        <begin position="64"/>
        <end position="232"/>
    </location>
</feature>
<feature type="region of interest" description="Disordered" evidence="5">
    <location>
        <begin position="1539"/>
        <end position="1565"/>
    </location>
</feature>
<feature type="repeat" description="ANK" evidence="3">
    <location>
        <begin position="1476"/>
        <end position="1508"/>
    </location>
</feature>
<proteinExistence type="predicted"/>
<dbReference type="InterPro" id="IPR036770">
    <property type="entry name" value="Ankyrin_rpt-contain_sf"/>
</dbReference>
<dbReference type="OrthoDB" id="1577640at2759"/>
<feature type="compositionally biased region" description="Basic and acidic residues" evidence="5">
    <location>
        <begin position="1543"/>
        <end position="1557"/>
    </location>
</feature>
<dbReference type="InterPro" id="IPR027417">
    <property type="entry name" value="P-loop_NTPase"/>
</dbReference>
<evidence type="ECO:0000259" key="7">
    <source>
        <dbReference type="Pfam" id="PF24883"/>
    </source>
</evidence>
<dbReference type="InterPro" id="IPR054471">
    <property type="entry name" value="GPIID_WHD"/>
</dbReference>
<reference evidence="8 9" key="1">
    <citation type="submission" date="2015-10" db="EMBL/GenBank/DDBJ databases">
        <title>Full genome of DAOMC 229536 Phialocephala scopiformis, a fungal endophyte of spruce producing the potent anti-insectan compound rugulosin.</title>
        <authorList>
            <consortium name="DOE Joint Genome Institute"/>
            <person name="Walker A.K."/>
            <person name="Frasz S.L."/>
            <person name="Seifert K.A."/>
            <person name="Miller J.D."/>
            <person name="Mondo S.J."/>
            <person name="Labutti K."/>
            <person name="Lipzen A."/>
            <person name="Dockter R."/>
            <person name="Kennedy M."/>
            <person name="Grigoriev I.V."/>
            <person name="Spatafora J.W."/>
        </authorList>
    </citation>
    <scope>NUCLEOTIDE SEQUENCE [LARGE SCALE GENOMIC DNA]</scope>
    <source>
        <strain evidence="8 9">CBS 120377</strain>
    </source>
</reference>
<feature type="repeat" description="ANK" evidence="3">
    <location>
        <begin position="1440"/>
        <end position="1475"/>
    </location>
</feature>
<evidence type="ECO:0000256" key="5">
    <source>
        <dbReference type="SAM" id="MobiDB-lite"/>
    </source>
</evidence>
<dbReference type="SMART" id="SM00248">
    <property type="entry name" value="ANK"/>
    <property type="match status" value="19"/>
</dbReference>
<sequence>MKALSTQQTLSETVQDVQIKLQRMAEEQAENEQDEEKKEIFDWCSRVNPYEKHRNSKALRHPNTVLWFFDTPEFKKWSQNPGSAIWLYGIPGAGKTILTSAAIEEVKTMATKSSRHAVAYFYCEYRLPETQVLSNILGSLVRQVCACSSDAYLELEAFYSKCNEQGKQPTLPTCSEMEDLFKRLSQYFECLTVVIDGIDECSEHGDRLDILRTLSTLTSHEDGNIKVIYTSRNEIDIRRHFESFDSISIAARGNDLELYVAATIETRMQNKTLRMRDPALKEIIISTIVSKANGMFQWAKCQLDHICMLSTDKERRRALDTLPKDLFETYRRILLRVANSTESNKRLVKRTLSWVLDAEQPLHVDAIAKAITIEVDTDYLDPDDIPDEDSILKWCSSLIRKDEKSGIIMFSHFTVEEFLIDQKLQDDPELSEFHVNNSDDWQQTIAKTCLTYLNFSEFSRWDLTDWAKTEEDIDKDPFLEYAAVYWPVHARGEIQDTCFDLLCQLFAPTKSNNFVLWLQIYWPDRARGKAVPKAASTLHVAASLGLVEVCAWLLDQKVDINAQDPVMGTPLLSAILGLSNNLERMWMKRSPLVSMLLDRGARGDLYILESWTSPLKQNKKRRVTAMSSVLNIALWNRELCAAIFKDLLHHKAFSPFSESPFWLNSTQAWTVIPRPPATPRSLPMRSRDDLVEKALQIVVNMFRDILTDPLSESIDQPSVNKMISYVNLHGKSPSDDKLFTEISKREAIATSQHMTAEFAITATESGQTQVLETFISNGADPKLLSECLPAACRLGNTHLVRLLLGYCPSNDTIVRRYTRLSWIEATLAGQTGCLRSFLDNGFDVNTSVTHEMTGISPRSGSALAFAVCNGILESVVFLSGVPDIDFEITIEGCNLLHSAVEAPIHRKDILEILLQKNVDLSQCTKDGKTVLHSLLRNGHAIEDEDVALIRSLILRGCNPQHVDEQGHTLLHALLNRPHIFFALNLGNVIDLIDVERHMKNCTDKKGVLPLQMAVRGRAQDMVIRKLIPDDILLWNPPDYHGSSVLHALVMPGLTENPPPPPTQPSVLPRKRVPGPPPPPPFISNGSLADDTHILRILTILLDFDRVNVNIKNERGDTLLIALAIHCVESSSHKRALCLKLLLEHHADINACNAKNWTATHYLATLGYQAGMREVFGYNPNLLMLNDNGYSPLHQAICDGRLGSVQIWIERAKTQHQHCDEFRRSFEQPCSRGFLPIHIAARHRRTDIIVLLHDMHMVEDVNIRVESDGLTALHLAATTDDVASTKVLLKMGANIDALDKKSQTPLHIAASCGSATVAKLLVENGARTDIKNETGMLPWMITTPANQSLKTALEMAARGASAEQKEESSAIAGCSEAESQLAQDVDPVAELFKESIASRFLHVGPRGDETSMLEAVLKSRHYACLNLLKAGSNPDQVLNDKGETALHIACLKGSPGSWQILNHLLDFHATTAVKDETGDTALHNAAIKGRFSIAERLLKSGADIFARNDKMRTPLHLAAEAGSILTLKCLVDHVRNGSVPQQKEVAKPVDKESLESNHEPSGQVPSQHIRPIIPICSSALSRLLEAKDDERRTPLLTALCHGETEAAKYLIEQGANVDVITIWRRDALWLAADCGDKELVDILLSRGLDPNTSSYCFNALHQAADTEGHKEETVTEIALTLIKAGADMDSNNLMKLSALHCACNAGNVTLIKELLTRLPADEINVESKVCGTPLYCAAFRGYVEAVKILLDAGADINIGWKEESPLQAAIAQEHKEVIELLEDKDDGSTVTPTSSLHGSETSVEQELGDEISIISCDTAGS</sequence>
<keyword evidence="2 3" id="KW-0040">ANK repeat</keyword>
<dbReference type="SUPFAM" id="SSF52540">
    <property type="entry name" value="P-loop containing nucleoside triphosphate hydrolases"/>
    <property type="match status" value="1"/>
</dbReference>
<dbReference type="Proteomes" id="UP000070700">
    <property type="component" value="Unassembled WGS sequence"/>
</dbReference>
<dbReference type="KEGG" id="psco:LY89DRAFT_656146"/>
<evidence type="ECO:0000256" key="3">
    <source>
        <dbReference type="PROSITE-ProRule" id="PRU00023"/>
    </source>
</evidence>
<name>A0A132BD96_MOLSC</name>
<feature type="repeat" description="ANK" evidence="3">
    <location>
        <begin position="1267"/>
        <end position="1299"/>
    </location>
</feature>
<feature type="compositionally biased region" description="Polar residues" evidence="5">
    <location>
        <begin position="1787"/>
        <end position="1801"/>
    </location>
</feature>
<feature type="coiled-coil region" evidence="4">
    <location>
        <begin position="7"/>
        <end position="39"/>
    </location>
</feature>
<gene>
    <name evidence="8" type="ORF">LY89DRAFT_656146</name>
</gene>
<dbReference type="PROSITE" id="PS50088">
    <property type="entry name" value="ANK_REPEAT"/>
    <property type="match status" value="7"/>
</dbReference>
<dbReference type="RefSeq" id="XP_018064731.1">
    <property type="nucleotide sequence ID" value="XM_018212366.1"/>
</dbReference>
<feature type="domain" description="GPI inositol-deacylase winged helix" evidence="6">
    <location>
        <begin position="343"/>
        <end position="427"/>
    </location>
</feature>
<dbReference type="GeneID" id="28822092"/>
<dbReference type="Gene3D" id="1.25.40.20">
    <property type="entry name" value="Ankyrin repeat-containing domain"/>
    <property type="match status" value="7"/>
</dbReference>
<dbReference type="Pfam" id="PF00023">
    <property type="entry name" value="Ank"/>
    <property type="match status" value="1"/>
</dbReference>
<feature type="repeat" description="ANK" evidence="3">
    <location>
        <begin position="533"/>
        <end position="565"/>
    </location>
</feature>
<dbReference type="Pfam" id="PF24883">
    <property type="entry name" value="NPHP3_N"/>
    <property type="match status" value="1"/>
</dbReference>
<dbReference type="SUPFAM" id="SSF48403">
    <property type="entry name" value="Ankyrin repeat"/>
    <property type="match status" value="4"/>
</dbReference>
<dbReference type="PRINTS" id="PR01415">
    <property type="entry name" value="ANKYRIN"/>
</dbReference>
<dbReference type="InterPro" id="IPR002110">
    <property type="entry name" value="Ankyrin_rpt"/>
</dbReference>
<dbReference type="EMBL" id="KQ947429">
    <property type="protein sequence ID" value="KUJ10376.1"/>
    <property type="molecule type" value="Genomic_DNA"/>
</dbReference>
<feature type="repeat" description="ANK" evidence="3">
    <location>
        <begin position="1300"/>
        <end position="1332"/>
    </location>
</feature>
<dbReference type="PROSITE" id="PS50297">
    <property type="entry name" value="ANK_REP_REGION"/>
    <property type="match status" value="6"/>
</dbReference>
<dbReference type="Pfam" id="PF22939">
    <property type="entry name" value="WHD_GPIID"/>
    <property type="match status" value="1"/>
</dbReference>
<dbReference type="Pfam" id="PF12796">
    <property type="entry name" value="Ank_2"/>
    <property type="match status" value="4"/>
</dbReference>
<protein>
    <submittedName>
        <fullName evidence="8">Ankyrin</fullName>
    </submittedName>
</protein>
<dbReference type="PANTHER" id="PTHR24198">
    <property type="entry name" value="ANKYRIN REPEAT AND PROTEIN KINASE DOMAIN-CONTAINING PROTEIN"/>
    <property type="match status" value="1"/>
</dbReference>
<evidence type="ECO:0000313" key="8">
    <source>
        <dbReference type="EMBL" id="KUJ10376.1"/>
    </source>
</evidence>
<keyword evidence="1" id="KW-0677">Repeat</keyword>
<feature type="region of interest" description="Disordered" evidence="5">
    <location>
        <begin position="1054"/>
        <end position="1077"/>
    </location>
</feature>
<evidence type="ECO:0000256" key="4">
    <source>
        <dbReference type="SAM" id="Coils"/>
    </source>
</evidence>
<feature type="repeat" description="ANK" evidence="3">
    <location>
        <begin position="1589"/>
        <end position="1621"/>
    </location>
</feature>
<keyword evidence="9" id="KW-1185">Reference proteome</keyword>
<evidence type="ECO:0000256" key="1">
    <source>
        <dbReference type="ARBA" id="ARBA00022737"/>
    </source>
</evidence>
<dbReference type="Gene3D" id="3.40.50.300">
    <property type="entry name" value="P-loop containing nucleotide triphosphate hydrolases"/>
    <property type="match status" value="1"/>
</dbReference>
<keyword evidence="4" id="KW-0175">Coiled coil</keyword>
<evidence type="ECO:0000313" key="9">
    <source>
        <dbReference type="Proteomes" id="UP000070700"/>
    </source>
</evidence>
<evidence type="ECO:0000259" key="6">
    <source>
        <dbReference type="Pfam" id="PF22939"/>
    </source>
</evidence>
<evidence type="ECO:0000256" key="2">
    <source>
        <dbReference type="ARBA" id="ARBA00023043"/>
    </source>
</evidence>
<accession>A0A132BD96</accession>
<feature type="repeat" description="ANK" evidence="3">
    <location>
        <begin position="1731"/>
        <end position="1757"/>
    </location>
</feature>